<sequence>MGVTTVLFYLVVAAVIGLVVFFLAVFVFGRGEQMAPLDPRTSPAELPDHDITADDVRRIRFALALRGYRMSDVDWTLEKLGEQIDSLRRENAELRGLTPSDVGAEPHPRVEADSLAPVGAPTRPEGSTDQDVQPYRDSRPPESS</sequence>
<reference evidence="3 4" key="1">
    <citation type="submission" date="2016-10" db="EMBL/GenBank/DDBJ databases">
        <authorList>
            <person name="de Groot N.N."/>
        </authorList>
    </citation>
    <scope>NUCLEOTIDE SEQUENCE [LARGE SCALE GENOMIC DNA]</scope>
    <source>
        <strain evidence="4">P4-7,KCTC 19426,CECT 7604</strain>
    </source>
</reference>
<feature type="compositionally biased region" description="Basic and acidic residues" evidence="1">
    <location>
        <begin position="134"/>
        <end position="144"/>
    </location>
</feature>
<gene>
    <name evidence="3" type="ORF">SAMN04515671_4188</name>
</gene>
<dbReference type="NCBIfam" id="TIGR03544">
    <property type="entry name" value="DivI1A_domain"/>
    <property type="match status" value="1"/>
</dbReference>
<dbReference type="Proteomes" id="UP000198741">
    <property type="component" value="Chromosome I"/>
</dbReference>
<dbReference type="InterPro" id="IPR019933">
    <property type="entry name" value="DivIVA_domain"/>
</dbReference>
<organism evidence="3 4">
    <name type="scientific">Nakamurella panacisegetis</name>
    <dbReference type="NCBI Taxonomy" id="1090615"/>
    <lineage>
        <taxon>Bacteria</taxon>
        <taxon>Bacillati</taxon>
        <taxon>Actinomycetota</taxon>
        <taxon>Actinomycetes</taxon>
        <taxon>Nakamurellales</taxon>
        <taxon>Nakamurellaceae</taxon>
        <taxon>Nakamurella</taxon>
    </lineage>
</organism>
<keyword evidence="2" id="KW-0472">Membrane</keyword>
<dbReference type="AlphaFoldDB" id="A0A1H0SMW3"/>
<name>A0A1H0SMW3_9ACTN</name>
<dbReference type="EMBL" id="LT629710">
    <property type="protein sequence ID" value="SDP42869.1"/>
    <property type="molecule type" value="Genomic_DNA"/>
</dbReference>
<protein>
    <submittedName>
        <fullName evidence="3">DivIVA domain-containing protein</fullName>
    </submittedName>
</protein>
<keyword evidence="2" id="KW-1133">Transmembrane helix</keyword>
<evidence type="ECO:0000313" key="3">
    <source>
        <dbReference type="EMBL" id="SDP42869.1"/>
    </source>
</evidence>
<feature type="region of interest" description="Disordered" evidence="1">
    <location>
        <begin position="92"/>
        <end position="144"/>
    </location>
</feature>
<evidence type="ECO:0000313" key="4">
    <source>
        <dbReference type="Proteomes" id="UP000198741"/>
    </source>
</evidence>
<evidence type="ECO:0000256" key="2">
    <source>
        <dbReference type="SAM" id="Phobius"/>
    </source>
</evidence>
<keyword evidence="4" id="KW-1185">Reference proteome</keyword>
<keyword evidence="2" id="KW-0812">Transmembrane</keyword>
<proteinExistence type="predicted"/>
<dbReference type="STRING" id="1090615.SAMN04515671_4188"/>
<feature type="transmembrane region" description="Helical" evidence="2">
    <location>
        <begin position="6"/>
        <end position="28"/>
    </location>
</feature>
<evidence type="ECO:0000256" key="1">
    <source>
        <dbReference type="SAM" id="MobiDB-lite"/>
    </source>
</evidence>
<dbReference type="Gene3D" id="6.10.250.660">
    <property type="match status" value="1"/>
</dbReference>
<accession>A0A1H0SMW3</accession>